<dbReference type="NCBIfam" id="TIGR01643">
    <property type="entry name" value="YD_repeat_2x"/>
    <property type="match status" value="1"/>
</dbReference>
<evidence type="ECO:0000256" key="3">
    <source>
        <dbReference type="SAM" id="MobiDB-lite"/>
    </source>
</evidence>
<feature type="domain" description="Hint" evidence="4">
    <location>
        <begin position="463"/>
        <end position="557"/>
    </location>
</feature>
<feature type="region of interest" description="Disordered" evidence="3">
    <location>
        <begin position="304"/>
        <end position="347"/>
    </location>
</feature>
<dbReference type="CDD" id="cd00085">
    <property type="entry name" value="HNHc"/>
    <property type="match status" value="1"/>
</dbReference>
<reference evidence="6" key="1">
    <citation type="submission" date="2017-05" db="EMBL/GenBank/DDBJ databases">
        <authorList>
            <person name="Sung H."/>
        </authorList>
    </citation>
    <scope>NUCLEOTIDE SEQUENCE [LARGE SCALE GENOMIC DNA]</scope>
    <source>
        <strain evidence="6">AR23208</strain>
    </source>
</reference>
<keyword evidence="6" id="KW-1185">Reference proteome</keyword>
<dbReference type="InterPro" id="IPR031325">
    <property type="entry name" value="RHS_repeat"/>
</dbReference>
<proteinExistence type="predicted"/>
<dbReference type="InterPro" id="IPR006530">
    <property type="entry name" value="YD"/>
</dbReference>
<dbReference type="InterPro" id="IPR027797">
    <property type="entry name" value="PT-TG_dom"/>
</dbReference>
<feature type="region of interest" description="Disordered" evidence="3">
    <location>
        <begin position="56"/>
        <end position="110"/>
    </location>
</feature>
<evidence type="ECO:0000259" key="4">
    <source>
        <dbReference type="SMART" id="SM00306"/>
    </source>
</evidence>
<dbReference type="RefSeq" id="WP_087455466.1">
    <property type="nucleotide sequence ID" value="NZ_CP021434.1"/>
</dbReference>
<evidence type="ECO:0000256" key="2">
    <source>
        <dbReference type="ARBA" id="ARBA00022525"/>
    </source>
</evidence>
<dbReference type="SUPFAM" id="SSF51294">
    <property type="entry name" value="Hedgehog/intein (Hint) domain"/>
    <property type="match status" value="1"/>
</dbReference>
<dbReference type="EMBL" id="CP021434">
    <property type="protein sequence ID" value="ARU60078.1"/>
    <property type="molecule type" value="Genomic_DNA"/>
</dbReference>
<dbReference type="InterPro" id="IPR050708">
    <property type="entry name" value="T6SS_VgrG/RHS"/>
</dbReference>
<dbReference type="InterPro" id="IPR036844">
    <property type="entry name" value="Hint_dom_sf"/>
</dbReference>
<organism evidence="5 6">
    <name type="scientific">Tumebacillus avium</name>
    <dbReference type="NCBI Taxonomy" id="1903704"/>
    <lineage>
        <taxon>Bacteria</taxon>
        <taxon>Bacillati</taxon>
        <taxon>Bacillota</taxon>
        <taxon>Bacilli</taxon>
        <taxon>Bacillales</taxon>
        <taxon>Alicyclobacillaceae</taxon>
        <taxon>Tumebacillus</taxon>
    </lineage>
</organism>
<feature type="compositionally biased region" description="Pro residues" evidence="3">
    <location>
        <begin position="332"/>
        <end position="347"/>
    </location>
</feature>
<keyword evidence="2" id="KW-0964">Secreted</keyword>
<dbReference type="Gene3D" id="2.170.16.10">
    <property type="entry name" value="Hedgehog/Intein (Hint) domain"/>
    <property type="match status" value="1"/>
</dbReference>
<dbReference type="AlphaFoldDB" id="A0A1Y0IHZ8"/>
<dbReference type="PROSITE" id="PS50818">
    <property type="entry name" value="INTEIN_C_TER"/>
    <property type="match status" value="1"/>
</dbReference>
<feature type="compositionally biased region" description="Gly residues" evidence="3">
    <location>
        <begin position="61"/>
        <end position="77"/>
    </location>
</feature>
<sequence>MSIDGDSLVTEYDFANYKYNADNLLTEVNYPDQTYVHYDYDAFGRKVSREEQYYDLNGPGASMGQGGTGTATGGAGNKGNAYGHDKNPNPGNGKGNANGNGNNSNASGTTAGTGGVIKNYHLKQELTNYLYDGNNLPSEYNGATGETFAQYYRGADDQVVSRMMFGFQGRKEQGYLGNLRDRGHHLFYHYDGMGNVTDLTDYLGSEVLKYRYDAFAGVFTQLWTPYNQVGLTGKSYDIKASLMDYSARWYSPSVGRFTTQDSWTGLGDLPQTLNRYAYALNNPINITDPSGHAPCYEDDNGDLRCGYSPNPDDWGNRGGGGGTGSNDDGWYPPDPLPPPNPDEVEPPPLPPWMNKDGRIASLLEKAGISPQQMSIILQLLSAGVDSIPVLGNIKSAIEAITGYDIITGEKLGFWERAASGVTALIPGGGALKNALSAGMKSAKALDKAVSLERKLVDVPMGCGNCFTAGTLIETENGQKPIEEIEVGEKVLSKDDATGAVAYKEVNGTFQRDAEEIYTIQVGTETLTTTGEHPFYVHNHGWVRTKNLKVGDQLDTALGMTLEVQDIQVKQETTRVYNFSVTDYHSYFVSDLKVWTHNTGVCSIEALKYKEYVRDVENNTGTAIGSEQRKLLKESLQSSNYTKLTQEEQLIHRQDFNNKRSEIIADWEQNTGQKWPTYTQHVLSKNGKTLRKAGDNYDAHHIIESSFGGPNEWWNMHPAAFPNEHQGGIHRSGGVIREIFK</sequence>
<comment type="subcellular location">
    <subcellularLocation>
        <location evidence="1">Secreted</location>
    </subcellularLocation>
</comment>
<evidence type="ECO:0000313" key="5">
    <source>
        <dbReference type="EMBL" id="ARU60078.1"/>
    </source>
</evidence>
<name>A0A1Y0IHZ8_9BACL</name>
<dbReference type="GO" id="GO:0016539">
    <property type="term" value="P:intein-mediated protein splicing"/>
    <property type="evidence" value="ECO:0007669"/>
    <property type="project" value="InterPro"/>
</dbReference>
<dbReference type="InterPro" id="IPR030934">
    <property type="entry name" value="Intein_C"/>
</dbReference>
<dbReference type="Pfam" id="PF05593">
    <property type="entry name" value="RHS_repeat"/>
    <property type="match status" value="1"/>
</dbReference>
<dbReference type="KEGG" id="tum:CBW65_02600"/>
<gene>
    <name evidence="5" type="ORF">CBW65_02600</name>
</gene>
<dbReference type="CDD" id="cd00081">
    <property type="entry name" value="Hint"/>
    <property type="match status" value="1"/>
</dbReference>
<dbReference type="NCBIfam" id="TIGR01443">
    <property type="entry name" value="intein_Cterm"/>
    <property type="match status" value="1"/>
</dbReference>
<dbReference type="OrthoDB" id="2378918at2"/>
<dbReference type="InterPro" id="IPR022385">
    <property type="entry name" value="Rhs_assc_core"/>
</dbReference>
<dbReference type="SMART" id="SM00306">
    <property type="entry name" value="HintN"/>
    <property type="match status" value="1"/>
</dbReference>
<dbReference type="Pfam" id="PF14449">
    <property type="entry name" value="PT-TG"/>
    <property type="match status" value="1"/>
</dbReference>
<dbReference type="PROSITE" id="PS50817">
    <property type="entry name" value="INTEIN_N_TER"/>
    <property type="match status" value="1"/>
</dbReference>
<evidence type="ECO:0000256" key="1">
    <source>
        <dbReference type="ARBA" id="ARBA00004613"/>
    </source>
</evidence>
<dbReference type="PANTHER" id="PTHR32305:SF15">
    <property type="entry name" value="PROTEIN RHSA-RELATED"/>
    <property type="match status" value="1"/>
</dbReference>
<dbReference type="PANTHER" id="PTHR32305">
    <property type="match status" value="1"/>
</dbReference>
<dbReference type="Proteomes" id="UP000195437">
    <property type="component" value="Chromosome"/>
</dbReference>
<protein>
    <recommendedName>
        <fullName evidence="4">Hint domain-containing protein</fullName>
    </recommendedName>
</protein>
<accession>A0A1Y0IHZ8</accession>
<dbReference type="Pfam" id="PF07591">
    <property type="entry name" value="PT-HINT"/>
    <property type="match status" value="1"/>
</dbReference>
<feature type="compositionally biased region" description="Low complexity" evidence="3">
    <location>
        <begin position="78"/>
        <end position="91"/>
    </location>
</feature>
<dbReference type="Gene3D" id="2.180.10.10">
    <property type="entry name" value="RHS repeat-associated core"/>
    <property type="match status" value="1"/>
</dbReference>
<evidence type="ECO:0000313" key="6">
    <source>
        <dbReference type="Proteomes" id="UP000195437"/>
    </source>
</evidence>
<dbReference type="NCBIfam" id="TIGR03696">
    <property type="entry name" value="Rhs_assc_core"/>
    <property type="match status" value="1"/>
</dbReference>
<dbReference type="InterPro" id="IPR006141">
    <property type="entry name" value="Intein_N"/>
</dbReference>
<feature type="compositionally biased region" description="Low complexity" evidence="3">
    <location>
        <begin position="99"/>
        <end position="110"/>
    </location>
</feature>
<dbReference type="InterPro" id="IPR003587">
    <property type="entry name" value="Hint_dom_N"/>
</dbReference>
<dbReference type="GO" id="GO:0005576">
    <property type="term" value="C:extracellular region"/>
    <property type="evidence" value="ECO:0007669"/>
    <property type="project" value="UniProtKB-SubCell"/>
</dbReference>
<dbReference type="InterPro" id="IPR003615">
    <property type="entry name" value="HNH_nuc"/>
</dbReference>